<feature type="region of interest" description="Disordered" evidence="1">
    <location>
        <begin position="163"/>
        <end position="195"/>
    </location>
</feature>
<name>A0AAT9HTN4_9ACTN</name>
<reference evidence="2" key="1">
    <citation type="submission" date="2024-06" db="EMBL/GenBank/DDBJ databases">
        <authorList>
            <consortium name="consrtm"/>
            <person name="Uemura M."/>
            <person name="Terahara T."/>
        </authorList>
    </citation>
    <scope>NUCLEOTIDE SEQUENCE</scope>
    <source>
        <strain evidence="2">KM77-8</strain>
    </source>
</reference>
<dbReference type="EMBL" id="AP035768">
    <property type="protein sequence ID" value="BFO20886.1"/>
    <property type="molecule type" value="Genomic_DNA"/>
</dbReference>
<evidence type="ECO:0000313" key="2">
    <source>
        <dbReference type="EMBL" id="BFO20886.1"/>
    </source>
</evidence>
<proteinExistence type="predicted"/>
<reference evidence="2" key="2">
    <citation type="submission" date="2024-07" db="EMBL/GenBank/DDBJ databases">
        <title>Streptomyces haneummycinica sp. nov., a new antibiotic-producing actinobacterium isolated from marine sediment.</title>
        <authorList>
            <person name="Uemura M."/>
            <person name="Hamada M."/>
            <person name="Hirano S."/>
            <person name="Kobayashi K."/>
            <person name="Ohshiro T."/>
            <person name="Kobayashi T."/>
            <person name="Terahara T."/>
        </authorList>
    </citation>
    <scope>NUCLEOTIDE SEQUENCE</scope>
    <source>
        <strain evidence="2">KM77-8</strain>
    </source>
</reference>
<gene>
    <name evidence="2" type="ORF">SHKM778_72740</name>
</gene>
<accession>A0AAT9HTN4</accession>
<dbReference type="AlphaFoldDB" id="A0AAT9HTN4"/>
<evidence type="ECO:0008006" key="3">
    <source>
        <dbReference type="Google" id="ProtNLM"/>
    </source>
</evidence>
<protein>
    <recommendedName>
        <fullName evidence="3">ABC transporter permease</fullName>
    </recommendedName>
</protein>
<organism evidence="2">
    <name type="scientific">Streptomyces haneummycinicus</name>
    <dbReference type="NCBI Taxonomy" id="3074435"/>
    <lineage>
        <taxon>Bacteria</taxon>
        <taxon>Bacillati</taxon>
        <taxon>Actinomycetota</taxon>
        <taxon>Actinomycetes</taxon>
        <taxon>Kitasatosporales</taxon>
        <taxon>Streptomycetaceae</taxon>
        <taxon>Streptomyces</taxon>
    </lineage>
</organism>
<evidence type="ECO:0000256" key="1">
    <source>
        <dbReference type="SAM" id="MobiDB-lite"/>
    </source>
</evidence>
<sequence length="195" mass="20571">MVVALGVCLVGSTLTCLASLSAYERYRQAVESPADFRLYARDGGTLDRSLAADLASHPGLVDVTAFRTAEVVESTRSATVSDLDLTAVRSGVGLTARTGSLDRLGPAHVVVDADHAHRLGVRAGDRVTLTFEGRPVRLTVAATLPGAGPYGGDFFVPLVTSPVWERTPRPPRSPPTPRKTARRGGYAHSGPSPTR</sequence>